<dbReference type="PANTHER" id="PTHR14689">
    <property type="entry name" value="PHORBOL-ESTER_DAG-TYPE DOMAIN-CONTAINING PROTEIN"/>
    <property type="match status" value="1"/>
</dbReference>
<dbReference type="InterPro" id="IPR025451">
    <property type="entry name" value="DUF4211"/>
</dbReference>
<feature type="compositionally biased region" description="Low complexity" evidence="1">
    <location>
        <begin position="220"/>
        <end position="232"/>
    </location>
</feature>
<dbReference type="PANTHER" id="PTHR14689:SF0">
    <property type="entry name" value="COILED-COIL DOMAIN-CONTAINING PROTEIN 82"/>
    <property type="match status" value="1"/>
</dbReference>
<sequence>MEGQNTTQSHTVLPPRLVSCSFSPSFPGIGTQQPRNVTNPLLMSTLQQFNGFTSPNSNTTLLPSNSTLAINGQFTSDLGAITNMGWPTQNPGSVWLGRAKVATMLPVYGVISANSGKASERADTTPSPSKNLDDSHSVVVPTSSYTDTSNSGIFPLNPIGLNTDISESIKTQEKSLNFCSDANVKDESPSKSTFSTEVRPSSIQSHCNGELRPCSTSALSSQGSNSVSTGSNCGSVEPVVLRTDLSTNPPSYVQADVSIKTNANVDSPYVLSENLPCTSDINPSGMLENAQPFIFSAADQMVTIDALQSRHIAGQDQPVSTNETQDFQFTSLEETSGSSHDNGIDADDLPWSSIDLGDIDLFNGASAADKDVIHSVLDMDPSPIQAILNGEPPLSDVIDSSKDLSLPMTANASTSAQFNMPKFREKIKMRREKELADADKEFDRLLSLVAKRDAKCESVTTRLPPSLSALDCVLFAKAGTSTEKVSLSPVQYYICFRFKSTFQFTPPDSPTFAAETSSSVNKDKTFFFPSSVTSQNASPFPDTATNTAKNSSLAPLVFMAPIEKKTHINKVPVYRQNAKQLGCTDTKIDDNIKNDDAYSFTDDELDDKPLPSCATLTEQQLKEQRLEAEVALKLAKINCAHPKKSNSVDQQESLKHSAGKKRHSVSFSERCGVSATLTSSPAASTSDVNCKHSSAVKPPKPKSLSQILRNRIQNRTSSGFLSAKFLDDKDVVVEKKCNTQELSNDNETEIVDKNDKINNTCPPLPKLLLRIPRRPIEGLSVNTEKIKKEKKKKKKDRDRDQDWDSSEKKKRKKKHKHKQFDRQQIYEIITVDNEQWCNNDAEQRPIGTAVYSKKQRLMQWNETESASDVLMLGMGNNGFCNNHTLVNNDSQSSSGDAEWSAPCGFSQTEGFTSKGTFVVSKTDILKENCPLWRVDSQSLLQKYIPIKCDNGFVYKSISTYSGWCEQISDGYLIVKVKYIKHSRAETIVEPEVPLVDMFPAVSIEVETDKCATVEQSEKSNKNFIFIVNVYFLCNTKTDSNFLQSSDLDVTLNNSLRDRLLIYIKALLNHAVDLSFLQNIKLKNDWDYLRALNEIEKLNEEKKEKVLSHVKWSTKYIELLHFYSSCTLCDSDGSYLKCQACGANSVEKVVQLFSSESYNHDTLESEELRCIGAGSPMPATEYLVCNRCAKSSLLYHRLHHMRYLVLKQCEDQVLFHFQF</sequence>
<feature type="compositionally biased region" description="Basic and acidic residues" evidence="1">
    <location>
        <begin position="797"/>
        <end position="807"/>
    </location>
</feature>
<accession>A0A0N5A9R3</accession>
<evidence type="ECO:0000256" key="1">
    <source>
        <dbReference type="SAM" id="MobiDB-lite"/>
    </source>
</evidence>
<feature type="region of interest" description="Disordered" evidence="1">
    <location>
        <begin position="182"/>
        <end position="208"/>
    </location>
</feature>
<feature type="region of interest" description="Disordered" evidence="1">
    <location>
        <begin position="678"/>
        <end position="704"/>
    </location>
</feature>
<feature type="region of interest" description="Disordered" evidence="1">
    <location>
        <begin position="116"/>
        <end position="136"/>
    </location>
</feature>
<evidence type="ECO:0000313" key="4">
    <source>
        <dbReference type="WBParaSite" id="SMUV_0000084801-mRNA-1"/>
    </source>
</evidence>
<dbReference type="GO" id="GO:0005634">
    <property type="term" value="C:nucleus"/>
    <property type="evidence" value="ECO:0007669"/>
    <property type="project" value="TreeGrafter"/>
</dbReference>
<feature type="region of interest" description="Disordered" evidence="1">
    <location>
        <begin position="781"/>
        <end position="819"/>
    </location>
</feature>
<dbReference type="WBParaSite" id="SMUV_0000084801-mRNA-1">
    <property type="protein sequence ID" value="SMUV_0000084801-mRNA-1"/>
    <property type="gene ID" value="SMUV_0000084801"/>
</dbReference>
<feature type="region of interest" description="Disordered" evidence="1">
    <location>
        <begin position="214"/>
        <end position="233"/>
    </location>
</feature>
<protein>
    <submittedName>
        <fullName evidence="4">DUF4211 domain-containing protein</fullName>
    </submittedName>
</protein>
<feature type="compositionally biased region" description="Polar residues" evidence="1">
    <location>
        <begin position="190"/>
        <end position="207"/>
    </location>
</feature>
<dbReference type="AlphaFoldDB" id="A0A0N5A9R3"/>
<proteinExistence type="predicted"/>
<evidence type="ECO:0000259" key="2">
    <source>
        <dbReference type="Pfam" id="PF13926"/>
    </source>
</evidence>
<feature type="region of interest" description="Disordered" evidence="1">
    <location>
        <begin position="642"/>
        <end position="661"/>
    </location>
</feature>
<dbReference type="Proteomes" id="UP000046393">
    <property type="component" value="Unplaced"/>
</dbReference>
<reference evidence="4" key="1">
    <citation type="submission" date="2016-04" db="UniProtKB">
        <authorList>
            <consortium name="WormBaseParasite"/>
        </authorList>
    </citation>
    <scope>IDENTIFICATION</scope>
</reference>
<feature type="compositionally biased region" description="Basic residues" evidence="1">
    <location>
        <begin position="808"/>
        <end position="819"/>
    </location>
</feature>
<feature type="domain" description="DUF4211" evidence="2">
    <location>
        <begin position="1052"/>
        <end position="1162"/>
    </location>
</feature>
<keyword evidence="3" id="KW-1185">Reference proteome</keyword>
<organism evidence="3 4">
    <name type="scientific">Syphacia muris</name>
    <dbReference type="NCBI Taxonomy" id="451379"/>
    <lineage>
        <taxon>Eukaryota</taxon>
        <taxon>Metazoa</taxon>
        <taxon>Ecdysozoa</taxon>
        <taxon>Nematoda</taxon>
        <taxon>Chromadorea</taxon>
        <taxon>Rhabditida</taxon>
        <taxon>Spirurina</taxon>
        <taxon>Oxyuridomorpha</taxon>
        <taxon>Oxyuroidea</taxon>
        <taxon>Oxyuridae</taxon>
        <taxon>Syphacia</taxon>
    </lineage>
</organism>
<name>A0A0N5A9R3_9BILA</name>
<evidence type="ECO:0000313" key="3">
    <source>
        <dbReference type="Proteomes" id="UP000046393"/>
    </source>
</evidence>
<dbReference type="Pfam" id="PF13926">
    <property type="entry name" value="DUF4211"/>
    <property type="match status" value="1"/>
</dbReference>